<reference evidence="11" key="1">
    <citation type="submission" date="2023-01" db="EMBL/GenBank/DDBJ databases">
        <title>The diversity of Class Acidimicrobiia in South China Sea sediment environments and the proposal of Iamia marina sp. nov., a novel species of the genus Iamia.</title>
        <authorList>
            <person name="He Y."/>
            <person name="Tian X."/>
        </authorList>
    </citation>
    <scope>NUCLEOTIDE SEQUENCE</scope>
    <source>
        <strain evidence="11">DSM 19957</strain>
    </source>
</reference>
<evidence type="ECO:0000256" key="7">
    <source>
        <dbReference type="HAMAP-Rule" id="MF_00156"/>
    </source>
</evidence>
<dbReference type="EMBL" id="CP116942">
    <property type="protein sequence ID" value="WCO67078.1"/>
    <property type="molecule type" value="Genomic_DNA"/>
</dbReference>
<dbReference type="PANTHER" id="PTHR20881">
    <property type="entry name" value="3-METHYL-2-OXOBUTANOATE HYDROXYMETHYLTRANSFERASE"/>
    <property type="match status" value="1"/>
</dbReference>
<protein>
    <recommendedName>
        <fullName evidence="7">3-methyl-2-oxobutanoate hydroxymethyltransferase</fullName>
        <ecNumber evidence="7">2.1.2.11</ecNumber>
    </recommendedName>
    <alternativeName>
        <fullName evidence="7">Ketopantoate hydroxymethyltransferase</fullName>
        <shortName evidence="7">KPHMT</shortName>
    </alternativeName>
</protein>
<dbReference type="PIRSF" id="PIRSF000388">
    <property type="entry name" value="Pantoate_hydroxy_MeTrfase"/>
    <property type="match status" value="1"/>
</dbReference>
<dbReference type="Proteomes" id="UP001216390">
    <property type="component" value="Chromosome"/>
</dbReference>
<dbReference type="Pfam" id="PF02548">
    <property type="entry name" value="Pantoate_transf"/>
    <property type="match status" value="1"/>
</dbReference>
<dbReference type="NCBIfam" id="TIGR00222">
    <property type="entry name" value="panB"/>
    <property type="match status" value="1"/>
</dbReference>
<evidence type="ECO:0000256" key="3">
    <source>
        <dbReference type="ARBA" id="ARBA00011424"/>
    </source>
</evidence>
<dbReference type="GO" id="GO:0000287">
    <property type="term" value="F:magnesium ion binding"/>
    <property type="evidence" value="ECO:0007669"/>
    <property type="project" value="TreeGrafter"/>
</dbReference>
<dbReference type="GO" id="GO:0015940">
    <property type="term" value="P:pantothenate biosynthetic process"/>
    <property type="evidence" value="ECO:0007669"/>
    <property type="project" value="UniProtKB-UniRule"/>
</dbReference>
<dbReference type="SUPFAM" id="SSF51621">
    <property type="entry name" value="Phosphoenolpyruvate/pyruvate domain"/>
    <property type="match status" value="1"/>
</dbReference>
<evidence type="ECO:0000313" key="12">
    <source>
        <dbReference type="Proteomes" id="UP001216390"/>
    </source>
</evidence>
<name>A0AAE9Y9H5_9ACTN</name>
<keyword evidence="5 7" id="KW-0808">Transferase</keyword>
<dbReference type="KEGG" id="ima:PO878_21555"/>
<gene>
    <name evidence="7 11" type="primary">panB</name>
    <name evidence="11" type="ORF">PO878_21555</name>
</gene>
<organism evidence="11 12">
    <name type="scientific">Iamia majanohamensis</name>
    <dbReference type="NCBI Taxonomy" id="467976"/>
    <lineage>
        <taxon>Bacteria</taxon>
        <taxon>Bacillati</taxon>
        <taxon>Actinomycetota</taxon>
        <taxon>Acidimicrobiia</taxon>
        <taxon>Acidimicrobiales</taxon>
        <taxon>Iamiaceae</taxon>
        <taxon>Iamia</taxon>
    </lineage>
</organism>
<comment type="cofactor">
    <cofactor evidence="7 10">
        <name>Mg(2+)</name>
        <dbReference type="ChEBI" id="CHEBI:18420"/>
    </cofactor>
    <text evidence="7 10">Binds 1 Mg(2+) ion per subunit.</text>
</comment>
<feature type="binding site" evidence="7 9">
    <location>
        <position position="95"/>
    </location>
    <ligand>
        <name>3-methyl-2-oxobutanoate</name>
        <dbReference type="ChEBI" id="CHEBI:11851"/>
    </ligand>
</feature>
<comment type="subunit">
    <text evidence="3 7">Homodecamer; pentamer of dimers.</text>
</comment>
<feature type="active site" description="Proton acceptor" evidence="7 8">
    <location>
        <position position="193"/>
    </location>
</feature>
<evidence type="ECO:0000313" key="11">
    <source>
        <dbReference type="EMBL" id="WCO67078.1"/>
    </source>
</evidence>
<dbReference type="HAMAP" id="MF_00156">
    <property type="entry name" value="PanB"/>
    <property type="match status" value="1"/>
</dbReference>
<feature type="binding site" evidence="7 10">
    <location>
        <position position="95"/>
    </location>
    <ligand>
        <name>Mg(2+)</name>
        <dbReference type="ChEBI" id="CHEBI:18420"/>
    </ligand>
</feature>
<comment type="function">
    <text evidence="6 7">Catalyzes the reversible reaction in which hydroxymethyl group from 5,10-methylenetetrahydrofolate is transferred onto alpha-ketoisovalerate to form ketopantoate.</text>
</comment>
<evidence type="ECO:0000256" key="4">
    <source>
        <dbReference type="ARBA" id="ARBA00022655"/>
    </source>
</evidence>
<dbReference type="CDD" id="cd06557">
    <property type="entry name" value="KPHMT-like"/>
    <property type="match status" value="1"/>
</dbReference>
<keyword evidence="4 7" id="KW-0566">Pantothenate biosynthesis</keyword>
<dbReference type="InterPro" id="IPR003700">
    <property type="entry name" value="Pantoate_hydroxy_MeTrfase"/>
</dbReference>
<keyword evidence="7" id="KW-0963">Cytoplasm</keyword>
<dbReference type="GO" id="GO:0003864">
    <property type="term" value="F:3-methyl-2-oxobutanoate hydroxymethyltransferase activity"/>
    <property type="evidence" value="ECO:0007669"/>
    <property type="project" value="UniProtKB-UniRule"/>
</dbReference>
<evidence type="ECO:0000256" key="8">
    <source>
        <dbReference type="PIRSR" id="PIRSR000388-1"/>
    </source>
</evidence>
<keyword evidence="7 10" id="KW-0460">Magnesium</keyword>
<comment type="similarity">
    <text evidence="2 7">Belongs to the PanB family.</text>
</comment>
<dbReference type="NCBIfam" id="NF001452">
    <property type="entry name" value="PRK00311.1"/>
    <property type="match status" value="1"/>
</dbReference>
<feature type="binding site" evidence="7 9">
    <location>
        <begin position="56"/>
        <end position="57"/>
    </location>
    <ligand>
        <name>3-methyl-2-oxobutanoate</name>
        <dbReference type="ChEBI" id="CHEBI:11851"/>
    </ligand>
</feature>
<keyword evidence="12" id="KW-1185">Reference proteome</keyword>
<dbReference type="InterPro" id="IPR015813">
    <property type="entry name" value="Pyrv/PenolPyrv_kinase-like_dom"/>
</dbReference>
<feature type="binding site" evidence="7 10">
    <location>
        <position position="56"/>
    </location>
    <ligand>
        <name>Mg(2+)</name>
        <dbReference type="ChEBI" id="CHEBI:18420"/>
    </ligand>
</feature>
<comment type="catalytic activity">
    <reaction evidence="7">
        <text>(6R)-5,10-methylene-5,6,7,8-tetrahydrofolate + 3-methyl-2-oxobutanoate + H2O = 2-dehydropantoate + (6S)-5,6,7,8-tetrahydrofolate</text>
        <dbReference type="Rhea" id="RHEA:11824"/>
        <dbReference type="ChEBI" id="CHEBI:11561"/>
        <dbReference type="ChEBI" id="CHEBI:11851"/>
        <dbReference type="ChEBI" id="CHEBI:15377"/>
        <dbReference type="ChEBI" id="CHEBI:15636"/>
        <dbReference type="ChEBI" id="CHEBI:57453"/>
        <dbReference type="EC" id="2.1.2.11"/>
    </reaction>
</comment>
<evidence type="ECO:0000256" key="6">
    <source>
        <dbReference type="ARBA" id="ARBA00056497"/>
    </source>
</evidence>
<feature type="binding site" evidence="7 9">
    <location>
        <position position="124"/>
    </location>
    <ligand>
        <name>3-methyl-2-oxobutanoate</name>
        <dbReference type="ChEBI" id="CHEBI:11851"/>
    </ligand>
</feature>
<dbReference type="PANTHER" id="PTHR20881:SF0">
    <property type="entry name" value="3-METHYL-2-OXOBUTANOATE HYDROXYMETHYLTRANSFERASE"/>
    <property type="match status" value="1"/>
</dbReference>
<proteinExistence type="inferred from homology"/>
<dbReference type="Gene3D" id="3.20.20.60">
    <property type="entry name" value="Phosphoenolpyruvate-binding domains"/>
    <property type="match status" value="1"/>
</dbReference>
<sequence>MGPTVPDARRRPLTAPAIRGRKVRDGADPLVMVTAYDAPGARQADAAGVDMILVGDSLAMVVLGYDDTLQVTVDDMAHHTAAVARARPSALVVGDLPWMSYHVDRAETVRNAAALVRAGAGAVKLEGGRKRLPMVEAIVDAEIPVMGHLGLTPQSVRAMGGFKVQGRTSEAAVALVSAAKALAHAGAFAIVLEGIPDQVARMVTEAVDVPTIGIGAGPGCDGQVLVYHDVLGIEDRMAPKFVRRYGSVGADSTAALGRFAADVRSGAFPGPEESYHLSAEVAETLGLYGSEG</sequence>
<dbReference type="FunFam" id="3.20.20.60:FF:000003">
    <property type="entry name" value="3-methyl-2-oxobutanoate hydroxymethyltransferase"/>
    <property type="match status" value="1"/>
</dbReference>
<feature type="binding site" evidence="7 10">
    <location>
        <position position="126"/>
    </location>
    <ligand>
        <name>Mg(2+)</name>
        <dbReference type="ChEBI" id="CHEBI:18420"/>
    </ligand>
</feature>
<keyword evidence="7 10" id="KW-0479">Metal-binding</keyword>
<dbReference type="InterPro" id="IPR040442">
    <property type="entry name" value="Pyrv_kinase-like_dom_sf"/>
</dbReference>
<comment type="subcellular location">
    <subcellularLocation>
        <location evidence="7">Cytoplasm</location>
    </subcellularLocation>
</comment>
<evidence type="ECO:0000256" key="5">
    <source>
        <dbReference type="ARBA" id="ARBA00022679"/>
    </source>
</evidence>
<accession>A0AAE9Y9H5</accession>
<dbReference type="AlphaFoldDB" id="A0AAE9Y9H5"/>
<dbReference type="GO" id="GO:0005737">
    <property type="term" value="C:cytoplasm"/>
    <property type="evidence" value="ECO:0007669"/>
    <property type="project" value="UniProtKB-SubCell"/>
</dbReference>
<comment type="pathway">
    <text evidence="1 7">Cofactor biosynthesis; (R)-pantothenate biosynthesis; (R)-pantoate from 3-methyl-2-oxobutanoate: step 1/2.</text>
</comment>
<dbReference type="EC" id="2.1.2.11" evidence="7"/>
<evidence type="ECO:0000256" key="2">
    <source>
        <dbReference type="ARBA" id="ARBA00008676"/>
    </source>
</evidence>
<evidence type="ECO:0000256" key="1">
    <source>
        <dbReference type="ARBA" id="ARBA00005033"/>
    </source>
</evidence>
<evidence type="ECO:0000256" key="9">
    <source>
        <dbReference type="PIRSR" id="PIRSR000388-2"/>
    </source>
</evidence>
<evidence type="ECO:0000256" key="10">
    <source>
        <dbReference type="PIRSR" id="PIRSR000388-3"/>
    </source>
</evidence>
<dbReference type="RefSeq" id="WP_272736600.1">
    <property type="nucleotide sequence ID" value="NZ_CP116942.1"/>
</dbReference>